<evidence type="ECO:0000313" key="2">
    <source>
        <dbReference type="WBParaSite" id="nRc.2.0.1.t35162-RA"/>
    </source>
</evidence>
<dbReference type="AlphaFoldDB" id="A0A915K8Y6"/>
<dbReference type="Proteomes" id="UP000887565">
    <property type="component" value="Unplaced"/>
</dbReference>
<protein>
    <submittedName>
        <fullName evidence="2">Uncharacterized protein</fullName>
    </submittedName>
</protein>
<evidence type="ECO:0000313" key="1">
    <source>
        <dbReference type="Proteomes" id="UP000887565"/>
    </source>
</evidence>
<proteinExistence type="predicted"/>
<sequence length="68" mass="7746">MLKKNAIVNPGFFLKRICPSLKPKRKTFKSMYQFCFIVGDGHSLSPGCEEIAKVDANRIDADLHRHRA</sequence>
<keyword evidence="1" id="KW-1185">Reference proteome</keyword>
<organism evidence="1 2">
    <name type="scientific">Romanomermis culicivorax</name>
    <name type="common">Nematode worm</name>
    <dbReference type="NCBI Taxonomy" id="13658"/>
    <lineage>
        <taxon>Eukaryota</taxon>
        <taxon>Metazoa</taxon>
        <taxon>Ecdysozoa</taxon>
        <taxon>Nematoda</taxon>
        <taxon>Enoplea</taxon>
        <taxon>Dorylaimia</taxon>
        <taxon>Mermithida</taxon>
        <taxon>Mermithoidea</taxon>
        <taxon>Mermithidae</taxon>
        <taxon>Romanomermis</taxon>
    </lineage>
</organism>
<dbReference type="WBParaSite" id="nRc.2.0.1.t35162-RA">
    <property type="protein sequence ID" value="nRc.2.0.1.t35162-RA"/>
    <property type="gene ID" value="nRc.2.0.1.g35162"/>
</dbReference>
<name>A0A915K8Y6_ROMCU</name>
<reference evidence="2" key="1">
    <citation type="submission" date="2022-11" db="UniProtKB">
        <authorList>
            <consortium name="WormBaseParasite"/>
        </authorList>
    </citation>
    <scope>IDENTIFICATION</scope>
</reference>
<accession>A0A915K8Y6</accession>